<dbReference type="FunFam" id="3.40.50.2020:FF:000014">
    <property type="entry name" value="Ribose-phosphate pyrophosphokinase 1"/>
    <property type="match status" value="1"/>
</dbReference>
<dbReference type="Gene3D" id="3.40.50.2020">
    <property type="match status" value="1"/>
</dbReference>
<dbReference type="GO" id="GO:0009165">
    <property type="term" value="P:nucleotide biosynthetic process"/>
    <property type="evidence" value="ECO:0007669"/>
    <property type="project" value="UniProtKB-KW"/>
</dbReference>
<dbReference type="Pfam" id="PF13793">
    <property type="entry name" value="Pribosyltran_N"/>
    <property type="match status" value="1"/>
</dbReference>
<keyword evidence="1" id="KW-0545">Nucleotide biosynthesis</keyword>
<protein>
    <submittedName>
        <fullName evidence="3">Ribose-phosphate pyrophosphokinase</fullName>
    </submittedName>
</protein>
<dbReference type="EMBL" id="MK072292">
    <property type="protein sequence ID" value="AYV81658.1"/>
    <property type="molecule type" value="Genomic_DNA"/>
</dbReference>
<dbReference type="GO" id="GO:0016301">
    <property type="term" value="F:kinase activity"/>
    <property type="evidence" value="ECO:0007669"/>
    <property type="project" value="UniProtKB-KW"/>
</dbReference>
<organism evidence="3">
    <name type="scientific">Harvfovirus sp</name>
    <dbReference type="NCBI Taxonomy" id="2487768"/>
    <lineage>
        <taxon>Viruses</taxon>
        <taxon>Varidnaviria</taxon>
        <taxon>Bamfordvirae</taxon>
        <taxon>Nucleocytoviricota</taxon>
        <taxon>Megaviricetes</taxon>
        <taxon>Imitervirales</taxon>
        <taxon>Mimiviridae</taxon>
        <taxon>Klosneuvirinae</taxon>
    </lineage>
</organism>
<accession>A0A3G5A365</accession>
<keyword evidence="3" id="KW-0808">Transferase</keyword>
<evidence type="ECO:0000313" key="3">
    <source>
        <dbReference type="EMBL" id="AYV81658.1"/>
    </source>
</evidence>
<evidence type="ECO:0000259" key="2">
    <source>
        <dbReference type="Pfam" id="PF13793"/>
    </source>
</evidence>
<reference evidence="3" key="1">
    <citation type="submission" date="2018-10" db="EMBL/GenBank/DDBJ databases">
        <title>Hidden diversity of soil giant viruses.</title>
        <authorList>
            <person name="Schulz F."/>
            <person name="Alteio L."/>
            <person name="Goudeau D."/>
            <person name="Ryan E.M."/>
            <person name="Malmstrom R.R."/>
            <person name="Blanchard J."/>
            <person name="Woyke T."/>
        </authorList>
    </citation>
    <scope>NUCLEOTIDE SEQUENCE</scope>
    <source>
        <strain evidence="3">HAV1</strain>
    </source>
</reference>
<sequence>MKRIINLTLNAAFCPLVSSYRYRVTNVLANMTKINGDEHHIKLERSESAMLQTAKSMCISTQMSNSTAIMQTLVATTAVRQINKNIKINLIAPYFPYTQQDRFIKGGSFTLKLCCDLFNAQKYNSILIMDPHSNVTSAL</sequence>
<feature type="non-terminal residue" evidence="3">
    <location>
        <position position="139"/>
    </location>
</feature>
<dbReference type="InterPro" id="IPR029057">
    <property type="entry name" value="PRTase-like"/>
</dbReference>
<proteinExistence type="predicted"/>
<name>A0A3G5A365_9VIRU</name>
<evidence type="ECO:0000256" key="1">
    <source>
        <dbReference type="ARBA" id="ARBA00022727"/>
    </source>
</evidence>
<gene>
    <name evidence="3" type="ORF">Harvfovirus50_1</name>
</gene>
<feature type="domain" description="Ribose-phosphate pyrophosphokinase N-terminal" evidence="2">
    <location>
        <begin position="59"/>
        <end position="119"/>
    </location>
</feature>
<dbReference type="InterPro" id="IPR029099">
    <property type="entry name" value="Pribosyltran_N"/>
</dbReference>
<keyword evidence="3" id="KW-0418">Kinase</keyword>
<dbReference type="SUPFAM" id="SSF53271">
    <property type="entry name" value="PRTase-like"/>
    <property type="match status" value="1"/>
</dbReference>